<dbReference type="PANTHER" id="PTHR35848:SF6">
    <property type="entry name" value="CUPIN TYPE-2 DOMAIN-CONTAINING PROTEIN"/>
    <property type="match status" value="1"/>
</dbReference>
<name>A0ABS1CXZ4_9PROT</name>
<dbReference type="PANTHER" id="PTHR35848">
    <property type="entry name" value="OXALATE-BINDING PROTEIN"/>
    <property type="match status" value="1"/>
</dbReference>
<dbReference type="RefSeq" id="WP_133220814.1">
    <property type="nucleotide sequence ID" value="NZ_NRSG01000069.1"/>
</dbReference>
<evidence type="ECO:0000313" key="4">
    <source>
        <dbReference type="Proteomes" id="UP000697995"/>
    </source>
</evidence>
<feature type="domain" description="Cupin type-2" evidence="2">
    <location>
        <begin position="55"/>
        <end position="122"/>
    </location>
</feature>
<proteinExistence type="predicted"/>
<evidence type="ECO:0000256" key="1">
    <source>
        <dbReference type="ARBA" id="ARBA00022723"/>
    </source>
</evidence>
<keyword evidence="4" id="KW-1185">Reference proteome</keyword>
<evidence type="ECO:0000259" key="2">
    <source>
        <dbReference type="Pfam" id="PF07883"/>
    </source>
</evidence>
<accession>A0ABS1CXZ4</accession>
<evidence type="ECO:0000313" key="3">
    <source>
        <dbReference type="EMBL" id="MBK1658817.1"/>
    </source>
</evidence>
<keyword evidence="1" id="KW-0479">Metal-binding</keyword>
<sequence length="172" mass="18876">MPDTHSPTSPSPARLVIQQPEEARSYWQPVPANGFVRCLLDQASTGAETPFAFGTQTVDPGCHVREHLHDANEEIIFVIAGEGEAHIEGAVHPMRPNACFFFPRNRPHSFHNTGSGPLTFVWCILPGGLETFFARIGRERREGEAPPAPFPRPENVLQIEAETVFGTLPGKG</sequence>
<dbReference type="Gene3D" id="2.60.120.10">
    <property type="entry name" value="Jelly Rolls"/>
    <property type="match status" value="1"/>
</dbReference>
<protein>
    <recommendedName>
        <fullName evidence="2">Cupin type-2 domain-containing protein</fullName>
    </recommendedName>
</protein>
<organism evidence="3 4">
    <name type="scientific">Paracraurococcus ruber</name>
    <dbReference type="NCBI Taxonomy" id="77675"/>
    <lineage>
        <taxon>Bacteria</taxon>
        <taxon>Pseudomonadati</taxon>
        <taxon>Pseudomonadota</taxon>
        <taxon>Alphaproteobacteria</taxon>
        <taxon>Acetobacterales</taxon>
        <taxon>Roseomonadaceae</taxon>
        <taxon>Paracraurococcus</taxon>
    </lineage>
</organism>
<comment type="caution">
    <text evidence="3">The sequence shown here is derived from an EMBL/GenBank/DDBJ whole genome shotgun (WGS) entry which is preliminary data.</text>
</comment>
<reference evidence="3 4" key="1">
    <citation type="journal article" date="2020" name="Microorganisms">
        <title>Osmotic Adaptation and Compatible Solute Biosynthesis of Phototrophic Bacteria as Revealed from Genome Analyses.</title>
        <authorList>
            <person name="Imhoff J.F."/>
            <person name="Rahn T."/>
            <person name="Kunzel S."/>
            <person name="Keller A."/>
            <person name="Neulinger S.C."/>
        </authorList>
    </citation>
    <scope>NUCLEOTIDE SEQUENCE [LARGE SCALE GENOMIC DNA]</scope>
    <source>
        <strain evidence="3 4">DSM 15382</strain>
    </source>
</reference>
<dbReference type="InterPro" id="IPR051610">
    <property type="entry name" value="GPI/OXD"/>
</dbReference>
<dbReference type="Pfam" id="PF07883">
    <property type="entry name" value="Cupin_2"/>
    <property type="match status" value="1"/>
</dbReference>
<dbReference type="SUPFAM" id="SSF51182">
    <property type="entry name" value="RmlC-like cupins"/>
    <property type="match status" value="1"/>
</dbReference>
<dbReference type="InterPro" id="IPR014710">
    <property type="entry name" value="RmlC-like_jellyroll"/>
</dbReference>
<dbReference type="EMBL" id="NRSG01000069">
    <property type="protein sequence ID" value="MBK1658817.1"/>
    <property type="molecule type" value="Genomic_DNA"/>
</dbReference>
<dbReference type="Proteomes" id="UP000697995">
    <property type="component" value="Unassembled WGS sequence"/>
</dbReference>
<dbReference type="InterPro" id="IPR013096">
    <property type="entry name" value="Cupin_2"/>
</dbReference>
<dbReference type="InterPro" id="IPR011051">
    <property type="entry name" value="RmlC_Cupin_sf"/>
</dbReference>
<gene>
    <name evidence="3" type="ORF">CKO45_11290</name>
</gene>